<evidence type="ECO:0000313" key="3">
    <source>
        <dbReference type="Proteomes" id="UP000700596"/>
    </source>
</evidence>
<name>A0A9P9DE92_9PLEO</name>
<dbReference type="Proteomes" id="UP000700596">
    <property type="component" value="Unassembled WGS sequence"/>
</dbReference>
<dbReference type="EMBL" id="JAGMWT010000013">
    <property type="protein sequence ID" value="KAH7117790.1"/>
    <property type="molecule type" value="Genomic_DNA"/>
</dbReference>
<feature type="region of interest" description="Disordered" evidence="1">
    <location>
        <begin position="100"/>
        <end position="138"/>
    </location>
</feature>
<comment type="caution">
    <text evidence="2">The sequence shown here is derived from an EMBL/GenBank/DDBJ whole genome shotgun (WGS) entry which is preliminary data.</text>
</comment>
<evidence type="ECO:0000256" key="1">
    <source>
        <dbReference type="SAM" id="MobiDB-lite"/>
    </source>
</evidence>
<proteinExistence type="predicted"/>
<organism evidence="2 3">
    <name type="scientific">Dendryphion nanum</name>
    <dbReference type="NCBI Taxonomy" id="256645"/>
    <lineage>
        <taxon>Eukaryota</taxon>
        <taxon>Fungi</taxon>
        <taxon>Dikarya</taxon>
        <taxon>Ascomycota</taxon>
        <taxon>Pezizomycotina</taxon>
        <taxon>Dothideomycetes</taxon>
        <taxon>Pleosporomycetidae</taxon>
        <taxon>Pleosporales</taxon>
        <taxon>Torulaceae</taxon>
        <taxon>Dendryphion</taxon>
    </lineage>
</organism>
<gene>
    <name evidence="2" type="ORF">B0J11DRAFT_92385</name>
</gene>
<accession>A0A9P9DE92</accession>
<keyword evidence="3" id="KW-1185">Reference proteome</keyword>
<dbReference type="AlphaFoldDB" id="A0A9P9DE92"/>
<reference evidence="2" key="1">
    <citation type="journal article" date="2021" name="Nat. Commun.">
        <title>Genetic determinants of endophytism in the Arabidopsis root mycobiome.</title>
        <authorList>
            <person name="Mesny F."/>
            <person name="Miyauchi S."/>
            <person name="Thiergart T."/>
            <person name="Pickel B."/>
            <person name="Atanasova L."/>
            <person name="Karlsson M."/>
            <person name="Huettel B."/>
            <person name="Barry K.W."/>
            <person name="Haridas S."/>
            <person name="Chen C."/>
            <person name="Bauer D."/>
            <person name="Andreopoulos W."/>
            <person name="Pangilinan J."/>
            <person name="LaButti K."/>
            <person name="Riley R."/>
            <person name="Lipzen A."/>
            <person name="Clum A."/>
            <person name="Drula E."/>
            <person name="Henrissat B."/>
            <person name="Kohler A."/>
            <person name="Grigoriev I.V."/>
            <person name="Martin F.M."/>
            <person name="Hacquard S."/>
        </authorList>
    </citation>
    <scope>NUCLEOTIDE SEQUENCE</scope>
    <source>
        <strain evidence="2">MPI-CAGE-CH-0243</strain>
    </source>
</reference>
<sequence>MLFMSVSASTSMSLSMSIFISIGYPCSHVPMPKALNTSSIDHPSTLSPCLVLYRPAPTYPILSCPVPCPEHEMQSNNARRRPTDKDGRCTFLRFILQGGPLRLEQTTTSRHRPSTHPPQSDRHHEPDAYAWHDEYSRR</sequence>
<evidence type="ECO:0000313" key="2">
    <source>
        <dbReference type="EMBL" id="KAH7117790.1"/>
    </source>
</evidence>
<feature type="compositionally biased region" description="Basic and acidic residues" evidence="1">
    <location>
        <begin position="119"/>
        <end position="138"/>
    </location>
</feature>
<protein>
    <submittedName>
        <fullName evidence="2">Uncharacterized protein</fullName>
    </submittedName>
</protein>